<dbReference type="Pfam" id="PF17919">
    <property type="entry name" value="RT_RNaseH_2"/>
    <property type="match status" value="1"/>
</dbReference>
<dbReference type="InterPro" id="IPR050951">
    <property type="entry name" value="Retrovirus_Pol_polyprotein"/>
</dbReference>
<keyword evidence="1" id="KW-0511">Multifunctional enzyme</keyword>
<reference evidence="3" key="2">
    <citation type="submission" date="2020-10" db="EMBL/GenBank/DDBJ databases">
        <authorList>
            <person name="Scholz U."/>
            <person name="Mascher M."/>
            <person name="Fiebig A."/>
        </authorList>
    </citation>
    <scope>NUCLEOTIDE SEQUENCE [LARGE SCALE GENOMIC DNA]</scope>
    <source>
        <strain evidence="3">cv. Morex</strain>
    </source>
</reference>
<organism evidence="3 4">
    <name type="scientific">Hordeum vulgare subsp. vulgare</name>
    <name type="common">Domesticated barley</name>
    <dbReference type="NCBI Taxonomy" id="112509"/>
    <lineage>
        <taxon>Eukaryota</taxon>
        <taxon>Viridiplantae</taxon>
        <taxon>Streptophyta</taxon>
        <taxon>Embryophyta</taxon>
        <taxon>Tracheophyta</taxon>
        <taxon>Spermatophyta</taxon>
        <taxon>Magnoliopsida</taxon>
        <taxon>Liliopsida</taxon>
        <taxon>Poales</taxon>
        <taxon>Poaceae</taxon>
        <taxon>BOP clade</taxon>
        <taxon>Pooideae</taxon>
        <taxon>Triticodae</taxon>
        <taxon>Triticeae</taxon>
        <taxon>Hordeinae</taxon>
        <taxon>Hordeum</taxon>
    </lineage>
</organism>
<dbReference type="Pfam" id="PF00078">
    <property type="entry name" value="RVT_1"/>
    <property type="match status" value="1"/>
</dbReference>
<dbReference type="PANTHER" id="PTHR37984:SF5">
    <property type="entry name" value="PROTEIN NYNRIN-LIKE"/>
    <property type="match status" value="1"/>
</dbReference>
<accession>A0A8I6X987</accession>
<dbReference type="InterPro" id="IPR000477">
    <property type="entry name" value="RT_dom"/>
</dbReference>
<keyword evidence="4" id="KW-1185">Reference proteome</keyword>
<protein>
    <recommendedName>
        <fullName evidence="2">Reverse transcriptase domain-containing protein</fullName>
    </recommendedName>
</protein>
<feature type="domain" description="Reverse transcriptase" evidence="2">
    <location>
        <begin position="1"/>
        <end position="82"/>
    </location>
</feature>
<name>A0A8I6X987_HORVV</name>
<dbReference type="Gramene" id="HORVU.MOREX.r3.2HG0175850.1">
    <property type="protein sequence ID" value="HORVU.MOREX.r3.2HG0175850.1.CDS1"/>
    <property type="gene ID" value="HORVU.MOREX.r3.2HG0175850"/>
</dbReference>
<evidence type="ECO:0000313" key="3">
    <source>
        <dbReference type="EnsemblPlants" id="HORVU.MOREX.r3.2HG0175850.1.CDS1"/>
    </source>
</evidence>
<dbReference type="InterPro" id="IPR043502">
    <property type="entry name" value="DNA/RNA_pol_sf"/>
</dbReference>
<dbReference type="PANTHER" id="PTHR37984">
    <property type="entry name" value="PROTEIN CBG26694"/>
    <property type="match status" value="1"/>
</dbReference>
<dbReference type="AlphaFoldDB" id="A0A8I6X987"/>
<dbReference type="SMR" id="A0A8I6X987"/>
<reference evidence="3" key="3">
    <citation type="submission" date="2022-01" db="UniProtKB">
        <authorList>
            <consortium name="EnsemblPlants"/>
        </authorList>
    </citation>
    <scope>IDENTIFICATION</scope>
    <source>
        <strain evidence="3">subsp. vulgare</strain>
    </source>
</reference>
<evidence type="ECO:0000259" key="2">
    <source>
        <dbReference type="PROSITE" id="PS50878"/>
    </source>
</evidence>
<dbReference type="FunFam" id="3.30.70.270:FF:000020">
    <property type="entry name" value="Transposon Tf2-6 polyprotein-like Protein"/>
    <property type="match status" value="1"/>
</dbReference>
<dbReference type="InterPro" id="IPR041577">
    <property type="entry name" value="RT_RNaseH_2"/>
</dbReference>
<proteinExistence type="predicted"/>
<dbReference type="SUPFAM" id="SSF56672">
    <property type="entry name" value="DNA/RNA polymerases"/>
    <property type="match status" value="1"/>
</dbReference>
<sequence length="362" mass="40992">MPFGLSEAPATFQCVMNIIFAGCTRTFVLVFMVDILVFSQDLEAHTNHLQQVFTILREHQLYVKLSKCSFAQQQLEYLGHIISDKRVATDPTKTEAMAQWPMPTNVTELRCFLGLTGYYRKFVQHYGMIAKPLTNLLKKKAFQWATEAQTAFDLLKKAMTSMHELTLPDFSKPICIETDACDSGIGAVLTQEGHHVAYYNKSLGPAKQKLSIYEKEFLAIIMAVERWRSYMCRGPFVIKTDHQSLCHLETQALTSELQKNAITKLIGLQFQSQYKRGEDNKAADALSRVGHVFALPAGSVGQLVWLQEILNLYEVDCKAQHLLHKLVINPDEEPEFCLENGLLKHQGRIWVGANAGLHMKII</sequence>
<dbReference type="Gene3D" id="3.10.20.370">
    <property type="match status" value="1"/>
</dbReference>
<dbReference type="EnsemblPlants" id="HORVU.MOREX.r3.2HG0175850.1">
    <property type="protein sequence ID" value="HORVU.MOREX.r3.2HG0175850.1.CDS1"/>
    <property type="gene ID" value="HORVU.MOREX.r3.2HG0175850"/>
</dbReference>
<dbReference type="InterPro" id="IPR043128">
    <property type="entry name" value="Rev_trsase/Diguanyl_cyclase"/>
</dbReference>
<dbReference type="CDD" id="cd09274">
    <property type="entry name" value="RNase_HI_RT_Ty3"/>
    <property type="match status" value="1"/>
</dbReference>
<dbReference type="Gene3D" id="3.30.70.270">
    <property type="match status" value="2"/>
</dbReference>
<dbReference type="CDD" id="cd01647">
    <property type="entry name" value="RT_LTR"/>
    <property type="match status" value="1"/>
</dbReference>
<dbReference type="FunFam" id="3.30.70.270:FF:000003">
    <property type="entry name" value="Transposon Ty3-G Gag-Pol polyprotein"/>
    <property type="match status" value="1"/>
</dbReference>
<evidence type="ECO:0000313" key="4">
    <source>
        <dbReference type="Proteomes" id="UP000011116"/>
    </source>
</evidence>
<dbReference type="Proteomes" id="UP000011116">
    <property type="component" value="Chromosome 2H"/>
</dbReference>
<dbReference type="PROSITE" id="PS50878">
    <property type="entry name" value="RT_POL"/>
    <property type="match status" value="1"/>
</dbReference>
<reference evidence="4" key="1">
    <citation type="journal article" date="2012" name="Nature">
        <title>A physical, genetic and functional sequence assembly of the barley genome.</title>
        <authorList>
            <consortium name="The International Barley Genome Sequencing Consortium"/>
            <person name="Mayer K.F."/>
            <person name="Waugh R."/>
            <person name="Brown J.W."/>
            <person name="Schulman A."/>
            <person name="Langridge P."/>
            <person name="Platzer M."/>
            <person name="Fincher G.B."/>
            <person name="Muehlbauer G.J."/>
            <person name="Sato K."/>
            <person name="Close T.J."/>
            <person name="Wise R.P."/>
            <person name="Stein N."/>
        </authorList>
    </citation>
    <scope>NUCLEOTIDE SEQUENCE [LARGE SCALE GENOMIC DNA]</scope>
    <source>
        <strain evidence="4">cv. Morex</strain>
    </source>
</reference>
<evidence type="ECO:0000256" key="1">
    <source>
        <dbReference type="ARBA" id="ARBA00023268"/>
    </source>
</evidence>
<dbReference type="GO" id="GO:0003824">
    <property type="term" value="F:catalytic activity"/>
    <property type="evidence" value="ECO:0007669"/>
    <property type="project" value="UniProtKB-KW"/>
</dbReference>